<feature type="compositionally biased region" description="Basic and acidic residues" evidence="1">
    <location>
        <begin position="209"/>
        <end position="219"/>
    </location>
</feature>
<evidence type="ECO:0000313" key="3">
    <source>
        <dbReference type="EMBL" id="KAF4463423.1"/>
    </source>
</evidence>
<accession>A0A8H4L912</accession>
<dbReference type="AlphaFoldDB" id="A0A8H4L912"/>
<feature type="domain" description="AB hydrolase-1" evidence="2">
    <location>
        <begin position="35"/>
        <end position="241"/>
    </location>
</feature>
<organism evidence="3 4">
    <name type="scientific">Fusarium albosuccineum</name>
    <dbReference type="NCBI Taxonomy" id="1237068"/>
    <lineage>
        <taxon>Eukaryota</taxon>
        <taxon>Fungi</taxon>
        <taxon>Dikarya</taxon>
        <taxon>Ascomycota</taxon>
        <taxon>Pezizomycotina</taxon>
        <taxon>Sordariomycetes</taxon>
        <taxon>Hypocreomycetidae</taxon>
        <taxon>Hypocreales</taxon>
        <taxon>Nectriaceae</taxon>
        <taxon>Fusarium</taxon>
        <taxon>Fusarium decemcellulare species complex</taxon>
    </lineage>
</organism>
<dbReference type="InterPro" id="IPR029058">
    <property type="entry name" value="AB_hydrolase_fold"/>
</dbReference>
<dbReference type="Gene3D" id="3.40.50.1820">
    <property type="entry name" value="alpha/beta hydrolase"/>
    <property type="match status" value="1"/>
</dbReference>
<protein>
    <recommendedName>
        <fullName evidence="2">AB hydrolase-1 domain-containing protein</fullName>
    </recommendedName>
</protein>
<keyword evidence="4" id="KW-1185">Reference proteome</keyword>
<reference evidence="3 4" key="1">
    <citation type="submission" date="2020-01" db="EMBL/GenBank/DDBJ databases">
        <title>Identification and distribution of gene clusters putatively required for synthesis of sphingolipid metabolism inhibitors in phylogenetically diverse species of the filamentous fungus Fusarium.</title>
        <authorList>
            <person name="Kim H.-S."/>
            <person name="Busman M."/>
            <person name="Brown D.W."/>
            <person name="Divon H."/>
            <person name="Uhlig S."/>
            <person name="Proctor R.H."/>
        </authorList>
    </citation>
    <scope>NUCLEOTIDE SEQUENCE [LARGE SCALE GENOMIC DNA]</scope>
    <source>
        <strain evidence="3 4">NRRL 20459</strain>
    </source>
</reference>
<dbReference type="EMBL" id="JAADYS010001357">
    <property type="protein sequence ID" value="KAF4463423.1"/>
    <property type="molecule type" value="Genomic_DNA"/>
</dbReference>
<evidence type="ECO:0000256" key="1">
    <source>
        <dbReference type="SAM" id="MobiDB-lite"/>
    </source>
</evidence>
<dbReference type="Proteomes" id="UP000554235">
    <property type="component" value="Unassembled WGS sequence"/>
</dbReference>
<dbReference type="InterPro" id="IPR000073">
    <property type="entry name" value="AB_hydrolase_1"/>
</dbReference>
<dbReference type="OrthoDB" id="294702at2759"/>
<gene>
    <name evidence="3" type="ORF">FALBO_9751</name>
</gene>
<dbReference type="Pfam" id="PF12697">
    <property type="entry name" value="Abhydrolase_6"/>
    <property type="match status" value="1"/>
</dbReference>
<evidence type="ECO:0000259" key="2">
    <source>
        <dbReference type="Pfam" id="PF12697"/>
    </source>
</evidence>
<feature type="compositionally biased region" description="Basic and acidic residues" evidence="1">
    <location>
        <begin position="181"/>
        <end position="196"/>
    </location>
</feature>
<feature type="region of interest" description="Disordered" evidence="1">
    <location>
        <begin position="181"/>
        <end position="219"/>
    </location>
</feature>
<proteinExistence type="predicted"/>
<sequence length="289" mass="32266">MSLIRPGPTNLVDLGSYELELSIHGPPRRAHNPIIVIIPDIGSSIKEWAAVTRALYESLTVVNYERGGYGQSDPAPENDARTAKDMATELHAFLRAAKIAPPYIIVSHGYGAIIAREFVALRNLLQFKGFVFVDANTEESVMGYSDSATQAVRGSINLLDLCYHDCHRLSDSEWQDLLQEEARPEHKAAAEREVAKHGASQEALATTRRPKDQGPEYERTPVMVLHGDYDVDLEKIYNESCRLENGSSADREMVKMMSHSTTLREARTQRKLLELSERSRFQHAAGSGF</sequence>
<dbReference type="SUPFAM" id="SSF53474">
    <property type="entry name" value="alpha/beta-Hydrolases"/>
    <property type="match status" value="1"/>
</dbReference>
<name>A0A8H4L912_9HYPO</name>
<comment type="caution">
    <text evidence="3">The sequence shown here is derived from an EMBL/GenBank/DDBJ whole genome shotgun (WGS) entry which is preliminary data.</text>
</comment>
<evidence type="ECO:0000313" key="4">
    <source>
        <dbReference type="Proteomes" id="UP000554235"/>
    </source>
</evidence>